<reference evidence="1 2" key="1">
    <citation type="submission" date="2016-01" db="EMBL/GenBank/DDBJ databases">
        <authorList>
            <person name="Oliw E.H."/>
        </authorList>
    </citation>
    <scope>NUCLEOTIDE SEQUENCE [LARGE SCALE GENOMIC DNA]</scope>
    <source>
        <strain evidence="1 2">Zutra 3-1</strain>
    </source>
</reference>
<organism evidence="1 2">
    <name type="scientific">Agrobacterium deltaense Zutra 3/1</name>
    <dbReference type="NCBI Taxonomy" id="1183427"/>
    <lineage>
        <taxon>Bacteria</taxon>
        <taxon>Pseudomonadati</taxon>
        <taxon>Pseudomonadota</taxon>
        <taxon>Alphaproteobacteria</taxon>
        <taxon>Hyphomicrobiales</taxon>
        <taxon>Rhizobiaceae</taxon>
        <taxon>Rhizobium/Agrobacterium group</taxon>
        <taxon>Agrobacterium</taxon>
    </lineage>
</organism>
<gene>
    <name evidence="1" type="ORF">AGR7C_Cc110489</name>
</gene>
<dbReference type="Pfam" id="PF04365">
    <property type="entry name" value="BrnT_toxin"/>
    <property type="match status" value="1"/>
</dbReference>
<accession>A0A1S7P786</accession>
<evidence type="ECO:0000313" key="1">
    <source>
        <dbReference type="EMBL" id="CUX17091.1"/>
    </source>
</evidence>
<dbReference type="Proteomes" id="UP000191987">
    <property type="component" value="Unassembled WGS sequence"/>
</dbReference>
<evidence type="ECO:0000313" key="2">
    <source>
        <dbReference type="Proteomes" id="UP000191987"/>
    </source>
</evidence>
<dbReference type="AlphaFoldDB" id="A0A1S7P786"/>
<sequence>MLYFEWNAHKASANLAKHGVSFETARNVFDDPFAVDIEDRSANYGEVRRRIVGLGSGLVLTMIYTERSEVIRIISARKATRAERKEYDDNGW</sequence>
<dbReference type="InterPro" id="IPR007460">
    <property type="entry name" value="BrnT_toxin"/>
</dbReference>
<dbReference type="Gene3D" id="3.10.450.530">
    <property type="entry name" value="Ribonuclease toxin, BrnT, of type II toxin-antitoxin system"/>
    <property type="match status" value="1"/>
</dbReference>
<evidence type="ECO:0008006" key="3">
    <source>
        <dbReference type="Google" id="ProtNLM"/>
    </source>
</evidence>
<dbReference type="EMBL" id="FBWG01000003">
    <property type="protein sequence ID" value="CUX17091.1"/>
    <property type="molecule type" value="Genomic_DNA"/>
</dbReference>
<proteinExistence type="predicted"/>
<name>A0A1S7P786_9HYPH</name>
<dbReference type="RefSeq" id="WP_080816862.1">
    <property type="nucleotide sequence ID" value="NZ_LT009748.1"/>
</dbReference>
<dbReference type="InterPro" id="IPR038573">
    <property type="entry name" value="BrnT_sf"/>
</dbReference>
<protein>
    <recommendedName>
        <fullName evidence="3">BrnT family toxin</fullName>
    </recommendedName>
</protein>